<dbReference type="EMBL" id="JBBPBN010001807">
    <property type="protein sequence ID" value="KAK8477349.1"/>
    <property type="molecule type" value="Genomic_DNA"/>
</dbReference>
<reference evidence="1 2" key="1">
    <citation type="journal article" date="2024" name="G3 (Bethesda)">
        <title>Genome assembly of Hibiscus sabdariffa L. provides insights into metabolisms of medicinal natural products.</title>
        <authorList>
            <person name="Kim T."/>
        </authorList>
    </citation>
    <scope>NUCLEOTIDE SEQUENCE [LARGE SCALE GENOMIC DNA]</scope>
    <source>
        <strain evidence="1">TK-2024</strain>
        <tissue evidence="1">Old leaves</tissue>
    </source>
</reference>
<evidence type="ECO:0000313" key="2">
    <source>
        <dbReference type="Proteomes" id="UP001396334"/>
    </source>
</evidence>
<gene>
    <name evidence="1" type="ORF">V6N11_029210</name>
</gene>
<protein>
    <recommendedName>
        <fullName evidence="3">DUF4283 domain-containing protein</fullName>
    </recommendedName>
</protein>
<evidence type="ECO:0008006" key="3">
    <source>
        <dbReference type="Google" id="ProtNLM"/>
    </source>
</evidence>
<proteinExistence type="predicted"/>
<accession>A0ABR1ZB23</accession>
<sequence>MMDSTATGDQEIVRGFNLVPLARNLDLSQFPTLTESSGKFASGESKEAGNSARKLFDPALDFFPLIAQEGKFNPEVLTLGSAPVWVRLGYLASAVDWSPSKCDGYSIFGHLEENCSKKNVSINGLVVGEAGEGVGLKPAPEVVVEFGSIGLISGDGSLTVDGVVGSIIGAHAIVSGDESLVPDGDDNPIYVVGDKDSIISGLGSAFVSPNKFDTLSSVGMDPVVSPIKERLVAAGVGDLLNQLKPKGKWGGQRVNKKGKELENVHKLLLASPSVEMIAREKQVDMDLKALIMAEKSCFRQKSRIQFNNDGVKLDSFGDVSNEFVKFFNDSLGTVDDSVDRFPDDLLKQILGVELTAEM</sequence>
<name>A0ABR1ZB23_9ROSI</name>
<dbReference type="Proteomes" id="UP001396334">
    <property type="component" value="Unassembled WGS sequence"/>
</dbReference>
<evidence type="ECO:0000313" key="1">
    <source>
        <dbReference type="EMBL" id="KAK8477349.1"/>
    </source>
</evidence>
<organism evidence="1 2">
    <name type="scientific">Hibiscus sabdariffa</name>
    <name type="common">roselle</name>
    <dbReference type="NCBI Taxonomy" id="183260"/>
    <lineage>
        <taxon>Eukaryota</taxon>
        <taxon>Viridiplantae</taxon>
        <taxon>Streptophyta</taxon>
        <taxon>Embryophyta</taxon>
        <taxon>Tracheophyta</taxon>
        <taxon>Spermatophyta</taxon>
        <taxon>Magnoliopsida</taxon>
        <taxon>eudicotyledons</taxon>
        <taxon>Gunneridae</taxon>
        <taxon>Pentapetalae</taxon>
        <taxon>rosids</taxon>
        <taxon>malvids</taxon>
        <taxon>Malvales</taxon>
        <taxon>Malvaceae</taxon>
        <taxon>Malvoideae</taxon>
        <taxon>Hibiscus</taxon>
    </lineage>
</organism>
<keyword evidence="2" id="KW-1185">Reference proteome</keyword>
<comment type="caution">
    <text evidence="1">The sequence shown here is derived from an EMBL/GenBank/DDBJ whole genome shotgun (WGS) entry which is preliminary data.</text>
</comment>